<dbReference type="EMBL" id="LAZR01023137">
    <property type="protein sequence ID" value="KKL79549.1"/>
    <property type="molecule type" value="Genomic_DNA"/>
</dbReference>
<dbReference type="AlphaFoldDB" id="A0A0F9EZP9"/>
<protein>
    <recommendedName>
        <fullName evidence="2">MobA-like NTP transferase domain-containing protein</fullName>
    </recommendedName>
</protein>
<name>A0A0F9EZP9_9ZZZZ</name>
<evidence type="ECO:0008006" key="2">
    <source>
        <dbReference type="Google" id="ProtNLM"/>
    </source>
</evidence>
<sequence length="174" mass="20047">MLEMVVRKVLLATMVDEVCVVTPDQKIADLCTRWNIDAFMPTWEGRDVVREYYEAARQINADVIVRVTGDCPLIRPEEIDKCVYTYNNSYDSLVYNTDETTGQLNGEGSDVEVFSYEALKQANFDATGDEREHVTQYIRKNMKTCFYPCLALGIRSVNTREDYEFVCDYVDGVR</sequence>
<evidence type="ECO:0000313" key="1">
    <source>
        <dbReference type="EMBL" id="KKL79549.1"/>
    </source>
</evidence>
<accession>A0A0F9EZP9</accession>
<proteinExistence type="predicted"/>
<organism evidence="1">
    <name type="scientific">marine sediment metagenome</name>
    <dbReference type="NCBI Taxonomy" id="412755"/>
    <lineage>
        <taxon>unclassified sequences</taxon>
        <taxon>metagenomes</taxon>
        <taxon>ecological metagenomes</taxon>
    </lineage>
</organism>
<reference evidence="1" key="1">
    <citation type="journal article" date="2015" name="Nature">
        <title>Complex archaea that bridge the gap between prokaryotes and eukaryotes.</title>
        <authorList>
            <person name="Spang A."/>
            <person name="Saw J.H."/>
            <person name="Jorgensen S.L."/>
            <person name="Zaremba-Niedzwiedzka K."/>
            <person name="Martijn J."/>
            <person name="Lind A.E."/>
            <person name="van Eijk R."/>
            <person name="Schleper C."/>
            <person name="Guy L."/>
            <person name="Ettema T.J."/>
        </authorList>
    </citation>
    <scope>NUCLEOTIDE SEQUENCE</scope>
</reference>
<dbReference type="PANTHER" id="PTHR42866">
    <property type="entry name" value="3-DEOXY-MANNO-OCTULOSONATE CYTIDYLYLTRANSFERASE"/>
    <property type="match status" value="1"/>
</dbReference>
<dbReference type="GO" id="GO:0005829">
    <property type="term" value="C:cytosol"/>
    <property type="evidence" value="ECO:0007669"/>
    <property type="project" value="TreeGrafter"/>
</dbReference>
<gene>
    <name evidence="1" type="ORF">LCGC14_2013710</name>
</gene>
<dbReference type="InterPro" id="IPR003329">
    <property type="entry name" value="Cytidylyl_trans"/>
</dbReference>
<dbReference type="Gene3D" id="3.90.550.10">
    <property type="entry name" value="Spore Coat Polysaccharide Biosynthesis Protein SpsA, Chain A"/>
    <property type="match status" value="1"/>
</dbReference>
<comment type="caution">
    <text evidence="1">The sequence shown here is derived from an EMBL/GenBank/DDBJ whole genome shotgun (WGS) entry which is preliminary data.</text>
</comment>
<dbReference type="SUPFAM" id="SSF53448">
    <property type="entry name" value="Nucleotide-diphospho-sugar transferases"/>
    <property type="match status" value="1"/>
</dbReference>
<dbReference type="Pfam" id="PF02348">
    <property type="entry name" value="CTP_transf_3"/>
    <property type="match status" value="1"/>
</dbReference>
<dbReference type="InterPro" id="IPR029044">
    <property type="entry name" value="Nucleotide-diphossugar_trans"/>
</dbReference>